<proteinExistence type="predicted"/>
<dbReference type="Proteomes" id="UP000319449">
    <property type="component" value="Unassembled WGS sequence"/>
</dbReference>
<evidence type="ECO:0000313" key="3">
    <source>
        <dbReference type="Proteomes" id="UP000319449"/>
    </source>
</evidence>
<keyword evidence="3" id="KW-1185">Reference proteome</keyword>
<evidence type="ECO:0000313" key="2">
    <source>
        <dbReference type="EMBL" id="TWJ19706.1"/>
    </source>
</evidence>
<comment type="caution">
    <text evidence="2">The sequence shown here is derived from an EMBL/GenBank/DDBJ whole genome shotgun (WGS) entry which is preliminary data.</text>
</comment>
<evidence type="ECO:0000259" key="1">
    <source>
        <dbReference type="Pfam" id="PF20283"/>
    </source>
</evidence>
<sequence length="396" mass="45107">MTLNQHSAPGSNAGFSYQFERALFWLAQSPAGFVVGVETDDDVAVRGTDGSQLLEQDKHSIRDNVKPFGDRSKDLWNTLAIWIEALNTGEVAAETVRFLMVTNKVLPDCIARKISLAETEEQVTACIALLELEAKTPPNHIAAYIQRVLNPDSRANLKKLIERCELADAIDDSAGKLLRQKTISQLQLPDWCSADSDSITDELLGWLHRTALNSWQQNIPAWIKRDSFVNQLHAVIDRRKRQIKRERAENLIPVTDDNIGQQKGSPFVKQIYLVTDDDSVVDNAIREFIRCNIEKMRLSAEGNITDDDWIAFETTLKSRWDKIRSRIIRMSHGNPEEDVGFEIFTDTTEDHREKLAGSDTDQVYLTSGTYHRLANMIQVGWHPRFEELMREIQEMS</sequence>
<protein>
    <recommendedName>
        <fullName evidence="1">ABC-three component systems C-terminal domain-containing protein</fullName>
    </recommendedName>
</protein>
<gene>
    <name evidence="2" type="ORF">JN12_01507</name>
</gene>
<dbReference type="InterPro" id="IPR046913">
    <property type="entry name" value="ABC-3C_CTD7"/>
</dbReference>
<reference evidence="2 3" key="1">
    <citation type="submission" date="2019-07" db="EMBL/GenBank/DDBJ databases">
        <title>Genomic Encyclopedia of Archaeal and Bacterial Type Strains, Phase II (KMG-II): from individual species to whole genera.</title>
        <authorList>
            <person name="Goeker M."/>
        </authorList>
    </citation>
    <scope>NUCLEOTIDE SEQUENCE [LARGE SCALE GENOMIC DNA]</scope>
    <source>
        <strain evidence="2 3">ATCC BAA-1139</strain>
    </source>
</reference>
<organism evidence="2 3">
    <name type="scientific">Geobacter argillaceus</name>
    <dbReference type="NCBI Taxonomy" id="345631"/>
    <lineage>
        <taxon>Bacteria</taxon>
        <taxon>Pseudomonadati</taxon>
        <taxon>Thermodesulfobacteriota</taxon>
        <taxon>Desulfuromonadia</taxon>
        <taxon>Geobacterales</taxon>
        <taxon>Geobacteraceae</taxon>
        <taxon>Geobacter</taxon>
    </lineage>
</organism>
<feature type="domain" description="ABC-three component systems C-terminal" evidence="1">
    <location>
        <begin position="267"/>
        <end position="388"/>
    </location>
</feature>
<name>A0A562VNZ9_9BACT</name>
<accession>A0A562VNZ9</accession>
<dbReference type="AlphaFoldDB" id="A0A562VNZ9"/>
<dbReference type="EMBL" id="VLLN01000007">
    <property type="protein sequence ID" value="TWJ19706.1"/>
    <property type="molecule type" value="Genomic_DNA"/>
</dbReference>
<dbReference type="Pfam" id="PF20283">
    <property type="entry name" value="CTD7"/>
    <property type="match status" value="1"/>
</dbReference>